<name>A0A857C5K8_9HYPH</name>
<sequence>MKDLYAKALNGQLYATETDTTATVQIYNNLPVKIAVYNSTNTGMRQLLGHVEPGSNAPVTGTDGDYLVIASAMSGSFISAYALNTTETTYTVDNSVLTSPNDIGSIPEPTTNVLVPVNSPLVMVAISTVSPDGSTTNYITREQFWNLQGDSYSLAVGESRTVSYTIVSGRQTTSSTQDTVGASIGVDAHAGWGPISAGISASLNAESTTFQQVTVNEQTTSYMSDTVTNSGDDDVAVLRWQMTDVITIFSPSYQPLASIVSGLNPIIVKSYNISDLITPEAPSDVMMRKIPVAMG</sequence>
<reference evidence="1 2" key="1">
    <citation type="submission" date="2019-12" db="EMBL/GenBank/DDBJ databases">
        <title>The genome of Stappia indica PHM037.</title>
        <authorList>
            <person name="Kacar D."/>
            <person name="Galan B."/>
            <person name="Canedo L."/>
            <person name="Rodriguez P."/>
            <person name="de la Calle F."/>
            <person name="Garcia J.L."/>
        </authorList>
    </citation>
    <scope>NUCLEOTIDE SEQUENCE [LARGE SCALE GENOMIC DNA]</scope>
    <source>
        <strain evidence="1 2">PHM037</strain>
    </source>
</reference>
<evidence type="ECO:0000313" key="2">
    <source>
        <dbReference type="Proteomes" id="UP000435648"/>
    </source>
</evidence>
<dbReference type="KEGG" id="siw:GH266_04610"/>
<accession>A0A857C5K8</accession>
<protein>
    <submittedName>
        <fullName evidence="1">Uncharacterized protein</fullName>
    </submittedName>
</protein>
<proteinExistence type="predicted"/>
<evidence type="ECO:0000313" key="1">
    <source>
        <dbReference type="EMBL" id="QGZ33852.1"/>
    </source>
</evidence>
<dbReference type="AlphaFoldDB" id="A0A857C5K8"/>
<gene>
    <name evidence="1" type="ORF">GH266_04610</name>
</gene>
<dbReference type="EMBL" id="CP046908">
    <property type="protein sequence ID" value="QGZ33852.1"/>
    <property type="molecule type" value="Genomic_DNA"/>
</dbReference>
<dbReference type="Proteomes" id="UP000435648">
    <property type="component" value="Chromosome"/>
</dbReference>
<dbReference type="RefSeq" id="WP_158192859.1">
    <property type="nucleotide sequence ID" value="NZ_CP046908.1"/>
</dbReference>
<organism evidence="1 2">
    <name type="scientific">Stappia indica</name>
    <dbReference type="NCBI Taxonomy" id="538381"/>
    <lineage>
        <taxon>Bacteria</taxon>
        <taxon>Pseudomonadati</taxon>
        <taxon>Pseudomonadota</taxon>
        <taxon>Alphaproteobacteria</taxon>
        <taxon>Hyphomicrobiales</taxon>
        <taxon>Stappiaceae</taxon>
        <taxon>Stappia</taxon>
    </lineage>
</organism>
<dbReference type="OrthoDB" id="4079644at2"/>